<dbReference type="PhylomeDB" id="B4QSP6"/>
<organism evidence="7 8">
    <name type="scientific">Drosophila simulans</name>
    <name type="common">Fruit fly</name>
    <dbReference type="NCBI Taxonomy" id="7240"/>
    <lineage>
        <taxon>Eukaryota</taxon>
        <taxon>Metazoa</taxon>
        <taxon>Ecdysozoa</taxon>
        <taxon>Arthropoda</taxon>
        <taxon>Hexapoda</taxon>
        <taxon>Insecta</taxon>
        <taxon>Pterygota</taxon>
        <taxon>Neoptera</taxon>
        <taxon>Endopterygota</taxon>
        <taxon>Diptera</taxon>
        <taxon>Brachycera</taxon>
        <taxon>Muscomorpha</taxon>
        <taxon>Ephydroidea</taxon>
        <taxon>Drosophilidae</taxon>
        <taxon>Drosophila</taxon>
        <taxon>Sophophora</taxon>
    </lineage>
</organism>
<protein>
    <recommendedName>
        <fullName evidence="6">Gustatory receptor</fullName>
    </recommendedName>
</protein>
<dbReference type="GO" id="GO:0007165">
    <property type="term" value="P:signal transduction"/>
    <property type="evidence" value="ECO:0007669"/>
    <property type="project" value="UniProtKB-KW"/>
</dbReference>
<evidence type="ECO:0000256" key="5">
    <source>
        <dbReference type="ARBA" id="ARBA00023136"/>
    </source>
</evidence>
<feature type="transmembrane region" description="Helical" evidence="6">
    <location>
        <begin position="174"/>
        <end position="198"/>
    </location>
</feature>
<comment type="function">
    <text evidence="6">Gustatory receptor which mediates acceptance or avoidance behavior, depending on its substrates.</text>
</comment>
<dbReference type="HOGENOM" id="CLU_059451_0_0_1"/>
<keyword evidence="6" id="KW-0675">Receptor</keyword>
<keyword evidence="2 6" id="KW-1003">Cell membrane</keyword>
<feature type="transmembrane region" description="Helical" evidence="6">
    <location>
        <begin position="261"/>
        <end position="281"/>
    </location>
</feature>
<dbReference type="STRING" id="7240.B4QSP6"/>
<evidence type="ECO:0000313" key="8">
    <source>
        <dbReference type="Proteomes" id="UP000000304"/>
    </source>
</evidence>
<gene>
    <name evidence="7" type="primary">Dsim\GD19340</name>
    <name evidence="7" type="ORF">Dsim_GD19340</name>
</gene>
<keyword evidence="3 6" id="KW-0812">Transmembrane</keyword>
<evidence type="ECO:0000256" key="1">
    <source>
        <dbReference type="ARBA" id="ARBA00004651"/>
    </source>
</evidence>
<dbReference type="GO" id="GO:0005886">
    <property type="term" value="C:plasma membrane"/>
    <property type="evidence" value="ECO:0007669"/>
    <property type="project" value="UniProtKB-SubCell"/>
</dbReference>
<dbReference type="EMBL" id="CM000364">
    <property type="protein sequence ID" value="EDX12256.1"/>
    <property type="molecule type" value="Genomic_DNA"/>
</dbReference>
<comment type="subcellular location">
    <subcellularLocation>
        <location evidence="1 6">Cell membrane</location>
        <topology evidence="1 6">Multi-pass membrane protein</topology>
    </subcellularLocation>
</comment>
<dbReference type="InterPro" id="IPR013604">
    <property type="entry name" value="7TM_chemorcpt"/>
</dbReference>
<sequence>MFEFLHQMSAPKVSTAILRYIFRYAQFIGTIFFCLHNKKDDETVFIRNWLKWLNVTHRILTFTRFFWVYLGSISIKTNRVQQVLHVMRLVLSIPNVAVILGYHIFRGPEIVDLVNQFLRLFRQVSDLFKPKTPGFGGRRELILILLNLVSFAHEQTYLWFTIRKGFSCRFIIDWYCDFYLVSATNIFIHINSIGYLSLGVLYSELNRYVYTNLRIQLQKLNTSGSQQKIRRVQNRLEKCISLYREIYHTSVMFYKLFVPPLFLALIYKVVLIALIGLNMAVEFYINSFVFWILLGKHVLDLFLVTASVEGAVNQFLNIGMQFGNVGDLSKFQTTLDTLFLHLRLSHFRVSILGLFDVTQKQYLQFLSALVSWLAFIAQYRMQVGNCKAY</sequence>
<evidence type="ECO:0000256" key="3">
    <source>
        <dbReference type="ARBA" id="ARBA00022692"/>
    </source>
</evidence>
<comment type="caution">
    <text evidence="6">Lacks conserved residue(s) required for the propagation of feature annotation.</text>
</comment>
<dbReference type="Pfam" id="PF08395">
    <property type="entry name" value="7tm_7"/>
    <property type="match status" value="1"/>
</dbReference>
<keyword evidence="6" id="KW-0807">Transducer</keyword>
<dbReference type="Proteomes" id="UP000000304">
    <property type="component" value="Chromosome 3R"/>
</dbReference>
<feature type="transmembrane region" description="Helical" evidence="6">
    <location>
        <begin position="288"/>
        <end position="308"/>
    </location>
</feature>
<dbReference type="GO" id="GO:0050909">
    <property type="term" value="P:sensory perception of taste"/>
    <property type="evidence" value="ECO:0007669"/>
    <property type="project" value="InterPro"/>
</dbReference>
<evidence type="ECO:0000256" key="4">
    <source>
        <dbReference type="ARBA" id="ARBA00022989"/>
    </source>
</evidence>
<feature type="transmembrane region" description="Helical" evidence="6">
    <location>
        <begin position="21"/>
        <end position="38"/>
    </location>
</feature>
<accession>B4QSP6</accession>
<dbReference type="AlphaFoldDB" id="B4QSP6"/>
<evidence type="ECO:0000256" key="2">
    <source>
        <dbReference type="ARBA" id="ARBA00022475"/>
    </source>
</evidence>
<reference evidence="7 8" key="1">
    <citation type="journal article" date="2007" name="Nature">
        <title>Evolution of genes and genomes on the Drosophila phylogeny.</title>
        <authorList>
            <consortium name="Drosophila 12 Genomes Consortium"/>
            <person name="Clark A.G."/>
            <person name="Eisen M.B."/>
            <person name="Smith D.R."/>
            <person name="Bergman C.M."/>
            <person name="Oliver B."/>
            <person name="Markow T.A."/>
            <person name="Kaufman T.C."/>
            <person name="Kellis M."/>
            <person name="Gelbart W."/>
            <person name="Iyer V.N."/>
            <person name="Pollard D.A."/>
            <person name="Sackton T.B."/>
            <person name="Larracuente A.M."/>
            <person name="Singh N.D."/>
            <person name="Abad J.P."/>
            <person name="Abt D.N."/>
            <person name="Adryan B."/>
            <person name="Aguade M."/>
            <person name="Akashi H."/>
            <person name="Anderson W.W."/>
            <person name="Aquadro C.F."/>
            <person name="Ardell D.H."/>
            <person name="Arguello R."/>
            <person name="Artieri C.G."/>
            <person name="Barbash D.A."/>
            <person name="Barker D."/>
            <person name="Barsanti P."/>
            <person name="Batterham P."/>
            <person name="Batzoglou S."/>
            <person name="Begun D."/>
            <person name="Bhutkar A."/>
            <person name="Blanco E."/>
            <person name="Bosak S.A."/>
            <person name="Bradley R.K."/>
            <person name="Brand A.D."/>
            <person name="Brent M.R."/>
            <person name="Brooks A.N."/>
            <person name="Brown R.H."/>
            <person name="Butlin R.K."/>
            <person name="Caggese C."/>
            <person name="Calvi B.R."/>
            <person name="Bernardo de Carvalho A."/>
            <person name="Caspi A."/>
            <person name="Castrezana S."/>
            <person name="Celniker S.E."/>
            <person name="Chang J.L."/>
            <person name="Chapple C."/>
            <person name="Chatterji S."/>
            <person name="Chinwalla A."/>
            <person name="Civetta A."/>
            <person name="Clifton S.W."/>
            <person name="Comeron J.M."/>
            <person name="Costello J.C."/>
            <person name="Coyne J.A."/>
            <person name="Daub J."/>
            <person name="David R.G."/>
            <person name="Delcher A.L."/>
            <person name="Delehaunty K."/>
            <person name="Do C.B."/>
            <person name="Ebling H."/>
            <person name="Edwards K."/>
            <person name="Eickbush T."/>
            <person name="Evans J.D."/>
            <person name="Filipski A."/>
            <person name="Findeiss S."/>
            <person name="Freyhult E."/>
            <person name="Fulton L."/>
            <person name="Fulton R."/>
            <person name="Garcia A.C."/>
            <person name="Gardiner A."/>
            <person name="Garfield D.A."/>
            <person name="Garvin B.E."/>
            <person name="Gibson G."/>
            <person name="Gilbert D."/>
            <person name="Gnerre S."/>
            <person name="Godfrey J."/>
            <person name="Good R."/>
            <person name="Gotea V."/>
            <person name="Gravely B."/>
            <person name="Greenberg A.J."/>
            <person name="Griffiths-Jones S."/>
            <person name="Gross S."/>
            <person name="Guigo R."/>
            <person name="Gustafson E.A."/>
            <person name="Haerty W."/>
            <person name="Hahn M.W."/>
            <person name="Halligan D.L."/>
            <person name="Halpern A.L."/>
            <person name="Halter G.M."/>
            <person name="Han M.V."/>
            <person name="Heger A."/>
            <person name="Hillier L."/>
            <person name="Hinrichs A.S."/>
            <person name="Holmes I."/>
            <person name="Hoskins R.A."/>
            <person name="Hubisz M.J."/>
            <person name="Hultmark D."/>
            <person name="Huntley M.A."/>
            <person name="Jaffe D.B."/>
            <person name="Jagadeeshan S."/>
            <person name="Jeck W.R."/>
            <person name="Johnson J."/>
            <person name="Jones C.D."/>
            <person name="Jordan W.C."/>
            <person name="Karpen G.H."/>
            <person name="Kataoka E."/>
            <person name="Keightley P.D."/>
            <person name="Kheradpour P."/>
            <person name="Kirkness E.F."/>
            <person name="Koerich L.B."/>
            <person name="Kristiansen K."/>
            <person name="Kudrna D."/>
            <person name="Kulathinal R.J."/>
            <person name="Kumar S."/>
            <person name="Kwok R."/>
            <person name="Lander E."/>
            <person name="Langley C.H."/>
            <person name="Lapoint R."/>
            <person name="Lazzaro B.P."/>
            <person name="Lee S.J."/>
            <person name="Levesque L."/>
            <person name="Li R."/>
            <person name="Lin C.F."/>
            <person name="Lin M.F."/>
            <person name="Lindblad-Toh K."/>
            <person name="Llopart A."/>
            <person name="Long M."/>
            <person name="Low L."/>
            <person name="Lozovsky E."/>
            <person name="Lu J."/>
            <person name="Luo M."/>
            <person name="Machado C.A."/>
            <person name="Makalowski W."/>
            <person name="Marzo M."/>
            <person name="Matsuda M."/>
            <person name="Matzkin L."/>
            <person name="McAllister B."/>
            <person name="McBride C.S."/>
            <person name="McKernan B."/>
            <person name="McKernan K."/>
            <person name="Mendez-Lago M."/>
            <person name="Minx P."/>
            <person name="Mollenhauer M.U."/>
            <person name="Montooth K."/>
            <person name="Mount S.M."/>
            <person name="Mu X."/>
            <person name="Myers E."/>
            <person name="Negre B."/>
            <person name="Newfeld S."/>
            <person name="Nielsen R."/>
            <person name="Noor M.A."/>
            <person name="O'Grady P."/>
            <person name="Pachter L."/>
            <person name="Papaceit M."/>
            <person name="Parisi M.J."/>
            <person name="Parisi M."/>
            <person name="Parts L."/>
            <person name="Pedersen J.S."/>
            <person name="Pesole G."/>
            <person name="Phillippy A.M."/>
            <person name="Ponting C.P."/>
            <person name="Pop M."/>
            <person name="Porcelli D."/>
            <person name="Powell J.R."/>
            <person name="Prohaska S."/>
            <person name="Pruitt K."/>
            <person name="Puig M."/>
            <person name="Quesneville H."/>
            <person name="Ram K.R."/>
            <person name="Rand D."/>
            <person name="Rasmussen M.D."/>
            <person name="Reed L.K."/>
            <person name="Reenan R."/>
            <person name="Reily A."/>
            <person name="Remington K.A."/>
            <person name="Rieger T.T."/>
            <person name="Ritchie M.G."/>
            <person name="Robin C."/>
            <person name="Rogers Y.H."/>
            <person name="Rohde C."/>
            <person name="Rozas J."/>
            <person name="Rubenfield M.J."/>
            <person name="Ruiz A."/>
            <person name="Russo S."/>
            <person name="Salzberg S.L."/>
            <person name="Sanchez-Gracia A."/>
            <person name="Saranga D.J."/>
            <person name="Sato H."/>
            <person name="Schaeffer S.W."/>
            <person name="Schatz M.C."/>
            <person name="Schlenke T."/>
            <person name="Schwartz R."/>
            <person name="Segarra C."/>
            <person name="Singh R.S."/>
            <person name="Sirot L."/>
            <person name="Sirota M."/>
            <person name="Sisneros N.B."/>
            <person name="Smith C.D."/>
            <person name="Smith T.F."/>
            <person name="Spieth J."/>
            <person name="Stage D.E."/>
            <person name="Stark A."/>
            <person name="Stephan W."/>
            <person name="Strausberg R.L."/>
            <person name="Strempel S."/>
            <person name="Sturgill D."/>
            <person name="Sutton G."/>
            <person name="Sutton G.G."/>
            <person name="Tao W."/>
            <person name="Teichmann S."/>
            <person name="Tobari Y.N."/>
            <person name="Tomimura Y."/>
            <person name="Tsolas J.M."/>
            <person name="Valente V.L."/>
            <person name="Venter E."/>
            <person name="Venter J.C."/>
            <person name="Vicario S."/>
            <person name="Vieira F.G."/>
            <person name="Vilella A.J."/>
            <person name="Villasante A."/>
            <person name="Walenz B."/>
            <person name="Wang J."/>
            <person name="Wasserman M."/>
            <person name="Watts T."/>
            <person name="Wilson D."/>
            <person name="Wilson R.K."/>
            <person name="Wing R.A."/>
            <person name="Wolfner M.F."/>
            <person name="Wong A."/>
            <person name="Wong G.K."/>
            <person name="Wu C.I."/>
            <person name="Wu G."/>
            <person name="Yamamoto D."/>
            <person name="Yang H.P."/>
            <person name="Yang S.P."/>
            <person name="Yorke J.A."/>
            <person name="Yoshida K."/>
            <person name="Zdobnov E."/>
            <person name="Zhang P."/>
            <person name="Zhang Y."/>
            <person name="Zimin A.V."/>
            <person name="Baldwin J."/>
            <person name="Abdouelleil A."/>
            <person name="Abdulkadir J."/>
            <person name="Abebe A."/>
            <person name="Abera B."/>
            <person name="Abreu J."/>
            <person name="Acer S.C."/>
            <person name="Aftuck L."/>
            <person name="Alexander A."/>
            <person name="An P."/>
            <person name="Anderson E."/>
            <person name="Anderson S."/>
            <person name="Arachi H."/>
            <person name="Azer M."/>
            <person name="Bachantsang P."/>
            <person name="Barry A."/>
            <person name="Bayul T."/>
            <person name="Berlin A."/>
            <person name="Bessette D."/>
            <person name="Bloom T."/>
            <person name="Blye J."/>
            <person name="Boguslavskiy L."/>
            <person name="Bonnet C."/>
            <person name="Boukhgalter B."/>
            <person name="Bourzgui I."/>
            <person name="Brown A."/>
            <person name="Cahill P."/>
            <person name="Channer S."/>
            <person name="Cheshatsang Y."/>
            <person name="Chuda L."/>
            <person name="Citroen M."/>
            <person name="Collymore A."/>
            <person name="Cooke P."/>
            <person name="Costello M."/>
            <person name="D'Aco K."/>
            <person name="Daza R."/>
            <person name="De Haan G."/>
            <person name="DeGray S."/>
            <person name="DeMaso C."/>
            <person name="Dhargay N."/>
            <person name="Dooley K."/>
            <person name="Dooley E."/>
            <person name="Doricent M."/>
            <person name="Dorje P."/>
            <person name="Dorjee K."/>
            <person name="Dupes A."/>
            <person name="Elong R."/>
            <person name="Falk J."/>
            <person name="Farina A."/>
            <person name="Faro S."/>
            <person name="Ferguson D."/>
            <person name="Fisher S."/>
            <person name="Foley C.D."/>
            <person name="Franke A."/>
            <person name="Friedrich D."/>
            <person name="Gadbois L."/>
            <person name="Gearin G."/>
            <person name="Gearin C.R."/>
            <person name="Giannoukos G."/>
            <person name="Goode T."/>
            <person name="Graham J."/>
            <person name="Grandbois E."/>
            <person name="Grewal S."/>
            <person name="Gyaltsen K."/>
            <person name="Hafez N."/>
            <person name="Hagos B."/>
            <person name="Hall J."/>
            <person name="Henson C."/>
            <person name="Hollinger A."/>
            <person name="Honan T."/>
            <person name="Huard M.D."/>
            <person name="Hughes L."/>
            <person name="Hurhula B."/>
            <person name="Husby M.E."/>
            <person name="Kamat A."/>
            <person name="Kanga B."/>
            <person name="Kashin S."/>
            <person name="Khazanovich D."/>
            <person name="Kisner P."/>
            <person name="Lance K."/>
            <person name="Lara M."/>
            <person name="Lee W."/>
            <person name="Lennon N."/>
            <person name="Letendre F."/>
            <person name="LeVine R."/>
            <person name="Lipovsky A."/>
            <person name="Liu X."/>
            <person name="Liu J."/>
            <person name="Liu S."/>
            <person name="Lokyitsang T."/>
            <person name="Lokyitsang Y."/>
            <person name="Lubonja R."/>
            <person name="Lui A."/>
            <person name="MacDonald P."/>
            <person name="Magnisalis V."/>
            <person name="Maru K."/>
            <person name="Matthews C."/>
            <person name="McCusker W."/>
            <person name="McDonough S."/>
            <person name="Mehta T."/>
            <person name="Meldrim J."/>
            <person name="Meneus L."/>
            <person name="Mihai O."/>
            <person name="Mihalev A."/>
            <person name="Mihova T."/>
            <person name="Mittelman R."/>
            <person name="Mlenga V."/>
            <person name="Montmayeur A."/>
            <person name="Mulrain L."/>
            <person name="Navidi A."/>
            <person name="Naylor J."/>
            <person name="Negash T."/>
            <person name="Nguyen T."/>
            <person name="Nguyen N."/>
            <person name="Nicol R."/>
            <person name="Norbu C."/>
            <person name="Norbu N."/>
            <person name="Novod N."/>
            <person name="O'Neill B."/>
            <person name="Osman S."/>
            <person name="Markiewicz E."/>
            <person name="Oyono O.L."/>
            <person name="Patti C."/>
            <person name="Phunkhang P."/>
            <person name="Pierre F."/>
            <person name="Priest M."/>
            <person name="Raghuraman S."/>
            <person name="Rege F."/>
            <person name="Reyes R."/>
            <person name="Rise C."/>
            <person name="Rogov P."/>
            <person name="Ross K."/>
            <person name="Ryan E."/>
            <person name="Settipalli S."/>
            <person name="Shea T."/>
            <person name="Sherpa N."/>
            <person name="Shi L."/>
            <person name="Shih D."/>
            <person name="Sparrow T."/>
            <person name="Spaulding J."/>
            <person name="Stalker J."/>
            <person name="Stange-Thomann N."/>
            <person name="Stavropoulos S."/>
            <person name="Stone C."/>
            <person name="Strader C."/>
            <person name="Tesfaye S."/>
            <person name="Thomson T."/>
            <person name="Thoulutsang Y."/>
            <person name="Thoulutsang D."/>
            <person name="Topham K."/>
            <person name="Topping I."/>
            <person name="Tsamla T."/>
            <person name="Vassiliev H."/>
            <person name="Vo A."/>
            <person name="Wangchuk T."/>
            <person name="Wangdi T."/>
            <person name="Weiand M."/>
            <person name="Wilkinson J."/>
            <person name="Wilson A."/>
            <person name="Yadav S."/>
            <person name="Young G."/>
            <person name="Yu Q."/>
            <person name="Zembek L."/>
            <person name="Zhong D."/>
            <person name="Zimmer A."/>
            <person name="Zwirko Z."/>
            <person name="Jaffe D.B."/>
            <person name="Alvarez P."/>
            <person name="Brockman W."/>
            <person name="Butler J."/>
            <person name="Chin C."/>
            <person name="Gnerre S."/>
            <person name="Grabherr M."/>
            <person name="Kleber M."/>
            <person name="Mauceli E."/>
            <person name="MacCallum I."/>
        </authorList>
    </citation>
    <scope>NUCLEOTIDE SEQUENCE [LARGE SCALE GENOMIC DNA]</scope>
    <source>
        <strain evidence="8">white501</strain>
    </source>
</reference>
<dbReference type="OMA" id="RYIFRYA"/>
<proteinExistence type="inferred from homology"/>
<evidence type="ECO:0000313" key="7">
    <source>
        <dbReference type="EMBL" id="EDX12256.1"/>
    </source>
</evidence>
<name>B4QSP6_DROSI</name>
<feature type="transmembrane region" description="Helical" evidence="6">
    <location>
        <begin position="362"/>
        <end position="379"/>
    </location>
</feature>
<evidence type="ECO:0000256" key="6">
    <source>
        <dbReference type="RuleBase" id="RU363108"/>
    </source>
</evidence>
<keyword evidence="4 6" id="KW-1133">Transmembrane helix</keyword>
<keyword evidence="8" id="KW-1185">Reference proteome</keyword>
<comment type="similarity">
    <text evidence="6">Belongs to the insect chemoreceptor superfamily. Gustatory receptor (GR) family.</text>
</comment>
<keyword evidence="5 6" id="KW-0472">Membrane</keyword>
<dbReference type="OrthoDB" id="7862019at2759"/>